<accession>H8KQJ9</accession>
<dbReference type="STRING" id="929556.Solca_1671"/>
<organism evidence="1 2">
    <name type="scientific">Solitalea canadensis (strain ATCC 29591 / DSM 3403 / JCM 21819 / LMG 8368 / NBRC 15130 / NCIMB 12057 / USAM 9D)</name>
    <name type="common">Flexibacter canadensis</name>
    <dbReference type="NCBI Taxonomy" id="929556"/>
    <lineage>
        <taxon>Bacteria</taxon>
        <taxon>Pseudomonadati</taxon>
        <taxon>Bacteroidota</taxon>
        <taxon>Sphingobacteriia</taxon>
        <taxon>Sphingobacteriales</taxon>
        <taxon>Sphingobacteriaceae</taxon>
        <taxon>Solitalea</taxon>
    </lineage>
</organism>
<dbReference type="eggNOG" id="COG3209">
    <property type="taxonomic scope" value="Bacteria"/>
</dbReference>
<dbReference type="Proteomes" id="UP000007590">
    <property type="component" value="Chromosome"/>
</dbReference>
<evidence type="ECO:0000313" key="1">
    <source>
        <dbReference type="EMBL" id="AFD06737.1"/>
    </source>
</evidence>
<dbReference type="HOGENOM" id="CLU_949633_0_0_10"/>
<sequence>MFSEETLRLTPRSKNKVEVLYGQKHLASHCLVIEVHNLPLLLMVGTDWVKNIRTNEVKWDANVNASTRFAINSEWQYFGKAGTTYFTANGTRQVILGDNGHWDYLNSQRNLNWREFTSQVNELKPMLDATATGSLIAVYGLAAYASGATGGLGFTYTSAGSGFADFSIQMFYNKGDIYKVNWTSMGAAIFLKSPLTGGILASGGEFTLEKGFENSLFKEKAFESFLFESTINSLTNKFGEAGSNSILKYNGPGSNFYQFKAGVLSNIGPYFLGNGYLKTEINYQNDQRNGGNK</sequence>
<proteinExistence type="predicted"/>
<gene>
    <name evidence="1" type="ordered locus">Solca_1671</name>
</gene>
<protein>
    <submittedName>
        <fullName evidence="1">Uncharacterized protein</fullName>
    </submittedName>
</protein>
<name>H8KQJ9_SOLCM</name>
<evidence type="ECO:0000313" key="2">
    <source>
        <dbReference type="Proteomes" id="UP000007590"/>
    </source>
</evidence>
<dbReference type="KEGG" id="scn:Solca_1671"/>
<dbReference type="EMBL" id="CP003349">
    <property type="protein sequence ID" value="AFD06737.1"/>
    <property type="molecule type" value="Genomic_DNA"/>
</dbReference>
<reference evidence="1" key="1">
    <citation type="submission" date="2012-02" db="EMBL/GenBank/DDBJ databases">
        <title>The complete genome of Solitalea canadensis DSM 3403.</title>
        <authorList>
            <consortium name="US DOE Joint Genome Institute (JGI-PGF)"/>
            <person name="Lucas S."/>
            <person name="Copeland A."/>
            <person name="Lapidus A."/>
            <person name="Glavina del Rio T."/>
            <person name="Dalin E."/>
            <person name="Tice H."/>
            <person name="Bruce D."/>
            <person name="Goodwin L."/>
            <person name="Pitluck S."/>
            <person name="Peters L."/>
            <person name="Ovchinnikova G."/>
            <person name="Lu M."/>
            <person name="Kyrpides N."/>
            <person name="Mavromatis K."/>
            <person name="Ivanova N."/>
            <person name="Brettin T."/>
            <person name="Detter J.C."/>
            <person name="Han C."/>
            <person name="Larimer F."/>
            <person name="Land M."/>
            <person name="Hauser L."/>
            <person name="Markowitz V."/>
            <person name="Cheng J.-F."/>
            <person name="Hugenholtz P."/>
            <person name="Woyke T."/>
            <person name="Wu D."/>
            <person name="Spring S."/>
            <person name="Schroeder M."/>
            <person name="Kopitz M."/>
            <person name="Brambilla E."/>
            <person name="Klenk H.-P."/>
            <person name="Eisen J.A."/>
        </authorList>
    </citation>
    <scope>NUCLEOTIDE SEQUENCE</scope>
    <source>
        <strain evidence="1">DSM 3403</strain>
    </source>
</reference>
<dbReference type="AlphaFoldDB" id="H8KQJ9"/>
<keyword evidence="2" id="KW-1185">Reference proteome</keyword>